<dbReference type="Proteomes" id="UP000001554">
    <property type="component" value="Chromosome 18"/>
</dbReference>
<dbReference type="GeneID" id="118405898"/>
<dbReference type="InterPro" id="IPR027417">
    <property type="entry name" value="P-loop_NTPase"/>
</dbReference>
<dbReference type="InterPro" id="IPR018627">
    <property type="entry name" value="ELP6"/>
</dbReference>
<accession>A0A9J7HNP4</accession>
<comment type="similarity">
    <text evidence="2">Belongs to the ELP6 family.</text>
</comment>
<evidence type="ECO:0000313" key="6">
    <source>
        <dbReference type="RefSeq" id="XP_035661620.1"/>
    </source>
</evidence>
<dbReference type="OMA" id="MFTELNS"/>
<evidence type="ECO:0000256" key="4">
    <source>
        <dbReference type="ARBA" id="ARBA00045027"/>
    </source>
</evidence>
<comment type="pathway">
    <text evidence="1">tRNA modification; 5-methoxycarbonylmethyl-2-thiouridine-tRNA biosynthesis.</text>
</comment>
<protein>
    <recommendedName>
        <fullName evidence="3">Elongator complex protein 6</fullName>
    </recommendedName>
    <alternativeName>
        <fullName evidence="4">Protein TMEM103</fullName>
    </alternativeName>
</protein>
<reference evidence="5" key="1">
    <citation type="journal article" date="2020" name="Nat. Ecol. Evol.">
        <title>Deeply conserved synteny resolves early events in vertebrate evolution.</title>
        <authorList>
            <person name="Simakov O."/>
            <person name="Marletaz F."/>
            <person name="Yue J.X."/>
            <person name="O'Connell B."/>
            <person name="Jenkins J."/>
            <person name="Brandt A."/>
            <person name="Calef R."/>
            <person name="Tung C.H."/>
            <person name="Huang T.K."/>
            <person name="Schmutz J."/>
            <person name="Satoh N."/>
            <person name="Yu J.K."/>
            <person name="Putnam N.H."/>
            <person name="Green R.E."/>
            <person name="Rokhsar D.S."/>
        </authorList>
    </citation>
    <scope>NUCLEOTIDE SEQUENCE [LARGE SCALE GENOMIC DNA]</scope>
    <source>
        <strain evidence="5">S238N-H82</strain>
    </source>
</reference>
<organism evidence="5 6">
    <name type="scientific">Branchiostoma floridae</name>
    <name type="common">Florida lancelet</name>
    <name type="synonym">Amphioxus</name>
    <dbReference type="NCBI Taxonomy" id="7739"/>
    <lineage>
        <taxon>Eukaryota</taxon>
        <taxon>Metazoa</taxon>
        <taxon>Chordata</taxon>
        <taxon>Cephalochordata</taxon>
        <taxon>Leptocardii</taxon>
        <taxon>Amphioxiformes</taxon>
        <taxon>Branchiostomatidae</taxon>
        <taxon>Branchiostoma</taxon>
    </lineage>
</organism>
<name>A0A9J7HNP4_BRAFL</name>
<dbReference type="OrthoDB" id="9995306at2759"/>
<dbReference type="RefSeq" id="XP_035661620.1">
    <property type="nucleotide sequence ID" value="XM_035805727.1"/>
</dbReference>
<dbReference type="Pfam" id="PF09807">
    <property type="entry name" value="ELP6"/>
    <property type="match status" value="1"/>
</dbReference>
<dbReference type="KEGG" id="bfo:118405898"/>
<reference evidence="6" key="2">
    <citation type="submission" date="2025-08" db="UniProtKB">
        <authorList>
            <consortium name="RefSeq"/>
        </authorList>
    </citation>
    <scope>IDENTIFICATION</scope>
    <source>
        <strain evidence="6">S238N-H82</strain>
        <tissue evidence="6">Testes</tissue>
    </source>
</reference>
<sequence length="268" mass="29920">MFTELNVILGFDHLKPPKGQFVLISDSLTDGSFLIHHFLSLYIKGGWKVCLLALAQSFGHYNTVGQKLGVHLTQAREKGQLRFVDGLNHSLQAYTSTAEDGQDKNPLTCLRDKKATLRPLYDLVKTHVCGEEGVLEGPTLLLVDDLSVLLSLGMSVKDVSDFVHYCRVLMCPSQQSQGAMVTLVHKDADVEDEEYSSLFRHMAYHSTVHLAVEGLSSGYSRDVHGQVTVTFRNVLDPSQPQTRKRRLQYKVEERNVSFFAPGTSRAVL</sequence>
<gene>
    <name evidence="6" type="primary">LOC118405898</name>
</gene>
<keyword evidence="5" id="KW-1185">Reference proteome</keyword>
<proteinExistence type="inferred from homology"/>
<dbReference type="PANTHER" id="PTHR16184:SF6">
    <property type="entry name" value="ELONGATOR COMPLEX PROTEIN 6"/>
    <property type="match status" value="1"/>
</dbReference>
<evidence type="ECO:0000313" key="5">
    <source>
        <dbReference type="Proteomes" id="UP000001554"/>
    </source>
</evidence>
<dbReference type="PANTHER" id="PTHR16184">
    <property type="entry name" value="ELONGATOR COMPLEX PROTEIN 6"/>
    <property type="match status" value="1"/>
</dbReference>
<evidence type="ECO:0000256" key="2">
    <source>
        <dbReference type="ARBA" id="ARBA00008837"/>
    </source>
</evidence>
<evidence type="ECO:0000256" key="1">
    <source>
        <dbReference type="ARBA" id="ARBA00005043"/>
    </source>
</evidence>
<dbReference type="GO" id="GO:0002098">
    <property type="term" value="P:tRNA wobble uridine modification"/>
    <property type="evidence" value="ECO:0007669"/>
    <property type="project" value="InterPro"/>
</dbReference>
<dbReference type="GO" id="GO:0033588">
    <property type="term" value="C:elongator holoenzyme complex"/>
    <property type="evidence" value="ECO:0000318"/>
    <property type="project" value="GO_Central"/>
</dbReference>
<dbReference type="AlphaFoldDB" id="A0A9J7HNP4"/>
<dbReference type="Gene3D" id="3.40.50.300">
    <property type="entry name" value="P-loop containing nucleotide triphosphate hydrolases"/>
    <property type="match status" value="1"/>
</dbReference>
<evidence type="ECO:0000256" key="3">
    <source>
        <dbReference type="ARBA" id="ARBA00020263"/>
    </source>
</evidence>
<dbReference type="CDD" id="cd19495">
    <property type="entry name" value="Elp6"/>
    <property type="match status" value="1"/>
</dbReference>